<dbReference type="InterPro" id="IPR036890">
    <property type="entry name" value="HATPase_C_sf"/>
</dbReference>
<dbReference type="SMART" id="SM00911">
    <property type="entry name" value="HWE_HK"/>
    <property type="match status" value="1"/>
</dbReference>
<keyword evidence="6" id="KW-0716">Sensory transduction</keyword>
<evidence type="ECO:0000256" key="6">
    <source>
        <dbReference type="ARBA" id="ARBA00022606"/>
    </source>
</evidence>
<keyword evidence="15" id="KW-0843">Virulence</keyword>
<evidence type="ECO:0000256" key="13">
    <source>
        <dbReference type="ARBA" id="ARBA00022840"/>
    </source>
</evidence>
<dbReference type="InterPro" id="IPR011102">
    <property type="entry name" value="Sig_transdc_His_kinase_HWE"/>
</dbReference>
<dbReference type="PROSITE" id="PS50113">
    <property type="entry name" value="PAC"/>
    <property type="match status" value="1"/>
</dbReference>
<dbReference type="Proteomes" id="UP000253324">
    <property type="component" value="Unassembled WGS sequence"/>
</dbReference>
<evidence type="ECO:0000256" key="17">
    <source>
        <dbReference type="SAM" id="MobiDB-lite"/>
    </source>
</evidence>
<evidence type="ECO:0000256" key="11">
    <source>
        <dbReference type="ARBA" id="ARBA00022741"/>
    </source>
</evidence>
<dbReference type="Pfam" id="PF07536">
    <property type="entry name" value="HWE_HK"/>
    <property type="match status" value="1"/>
</dbReference>
<dbReference type="GO" id="GO:0005524">
    <property type="term" value="F:ATP binding"/>
    <property type="evidence" value="ECO:0007669"/>
    <property type="project" value="UniProtKB-KW"/>
</dbReference>
<dbReference type="EC" id="2.7.13.3" evidence="2"/>
<evidence type="ECO:0000256" key="8">
    <source>
        <dbReference type="ARBA" id="ARBA00022643"/>
    </source>
</evidence>
<feature type="domain" description="PAS" evidence="18">
    <location>
        <begin position="33"/>
        <end position="82"/>
    </location>
</feature>
<keyword evidence="4" id="KW-0600">Photoreceptor protein</keyword>
<dbReference type="Gene3D" id="3.30.450.20">
    <property type="entry name" value="PAS domain"/>
    <property type="match status" value="1"/>
</dbReference>
<feature type="domain" description="PAC" evidence="19">
    <location>
        <begin position="107"/>
        <end position="161"/>
    </location>
</feature>
<dbReference type="GO" id="GO:0009881">
    <property type="term" value="F:photoreceptor activity"/>
    <property type="evidence" value="ECO:0007669"/>
    <property type="project" value="UniProtKB-KW"/>
</dbReference>
<comment type="catalytic activity">
    <reaction evidence="1">
        <text>ATP + protein L-histidine = ADP + protein N-phospho-L-histidine.</text>
        <dbReference type="EC" id="2.7.13.3"/>
    </reaction>
</comment>
<reference evidence="20 21" key="1">
    <citation type="submission" date="2018-07" db="EMBL/GenBank/DDBJ databases">
        <title>Genomic Encyclopedia of Type Strains, Phase III (KMG-III): the genomes of soil and plant-associated and newly described type strains.</title>
        <authorList>
            <person name="Whitman W."/>
        </authorList>
    </citation>
    <scope>NUCLEOTIDE SEQUENCE [LARGE SCALE GENOMIC DNA]</scope>
    <source>
        <strain evidence="20 21">31-25a</strain>
    </source>
</reference>
<dbReference type="PANTHER" id="PTHR41523:SF8">
    <property type="entry name" value="ETHYLENE RESPONSE SENSOR PROTEIN"/>
    <property type="match status" value="1"/>
</dbReference>
<dbReference type="PROSITE" id="PS50112">
    <property type="entry name" value="PAS"/>
    <property type="match status" value="1"/>
</dbReference>
<protein>
    <recommendedName>
        <fullName evidence="3">Blue-light-activated histidine kinase</fullName>
        <ecNumber evidence="2">2.7.13.3</ecNumber>
    </recommendedName>
</protein>
<dbReference type="RefSeq" id="WP_114431823.1">
    <property type="nucleotide sequence ID" value="NZ_QPJM01000015.1"/>
</dbReference>
<keyword evidence="21" id="KW-1185">Reference proteome</keyword>
<keyword evidence="10" id="KW-0677">Repeat</keyword>
<evidence type="ECO:0000256" key="14">
    <source>
        <dbReference type="ARBA" id="ARBA00022991"/>
    </source>
</evidence>
<keyword evidence="16" id="KW-0675">Receptor</keyword>
<dbReference type="InterPro" id="IPR000700">
    <property type="entry name" value="PAS-assoc_C"/>
</dbReference>
<evidence type="ECO:0000256" key="2">
    <source>
        <dbReference type="ARBA" id="ARBA00012438"/>
    </source>
</evidence>
<evidence type="ECO:0000256" key="1">
    <source>
        <dbReference type="ARBA" id="ARBA00000085"/>
    </source>
</evidence>
<evidence type="ECO:0000256" key="10">
    <source>
        <dbReference type="ARBA" id="ARBA00022737"/>
    </source>
</evidence>
<keyword evidence="11" id="KW-0547">Nucleotide-binding</keyword>
<dbReference type="CDD" id="cd00130">
    <property type="entry name" value="PAS"/>
    <property type="match status" value="1"/>
</dbReference>
<dbReference type="InterPro" id="IPR001610">
    <property type="entry name" value="PAC"/>
</dbReference>
<dbReference type="PANTHER" id="PTHR41523">
    <property type="entry name" value="TWO-COMPONENT SYSTEM SENSOR PROTEIN"/>
    <property type="match status" value="1"/>
</dbReference>
<dbReference type="NCBIfam" id="NF010077">
    <property type="entry name" value="PRK13559.1"/>
    <property type="match status" value="1"/>
</dbReference>
<keyword evidence="8" id="KW-0288">FMN</keyword>
<evidence type="ECO:0000313" key="21">
    <source>
        <dbReference type="Proteomes" id="UP000253324"/>
    </source>
</evidence>
<keyword evidence="7" id="KW-0285">Flavoprotein</keyword>
<dbReference type="SMART" id="SM00086">
    <property type="entry name" value="PAC"/>
    <property type="match status" value="1"/>
</dbReference>
<dbReference type="GO" id="GO:0004673">
    <property type="term" value="F:protein histidine kinase activity"/>
    <property type="evidence" value="ECO:0007669"/>
    <property type="project" value="UniProtKB-EC"/>
</dbReference>
<evidence type="ECO:0000313" key="20">
    <source>
        <dbReference type="EMBL" id="RCW80071.1"/>
    </source>
</evidence>
<feature type="compositionally biased region" description="Basic and acidic residues" evidence="17">
    <location>
        <begin position="1"/>
        <end position="21"/>
    </location>
</feature>
<sequence>MEGVRRLSDSKHRSAKLHGDRPAASSERGYLDRKELAASAFERTRMPMLVTDAQQPDFPIVLANQAFLNLTGYSAEEVVGRNCRFLQGQGTSPAAIAEIRFALAHEREANVELLNYRKDGSAFWNQLHLSPIRDDDGRLFYYFGSQIDVTEYRKVQYLEATEHRLLKEVDHRAKNVLAVVEGIVRLSRSDDAALYAASIQQRIQALSHAHALLAERGWQEIELGEIIKRQVETFASERVSMEGPEILVPAAIVQPLALVVHELLINAAVHGSLSAPSGQLNIHWQKVPGQGGFKLRWQETGGRPPSSHRQPGFGTAMVGAMIEKQLLGKVDREWSDDGVVVDIVVPMDS</sequence>
<evidence type="ECO:0000259" key="18">
    <source>
        <dbReference type="PROSITE" id="PS50112"/>
    </source>
</evidence>
<evidence type="ECO:0000256" key="12">
    <source>
        <dbReference type="ARBA" id="ARBA00022777"/>
    </source>
</evidence>
<evidence type="ECO:0000256" key="7">
    <source>
        <dbReference type="ARBA" id="ARBA00022630"/>
    </source>
</evidence>
<dbReference type="OrthoDB" id="7991996at2"/>
<keyword evidence="9" id="KW-0808">Transferase</keyword>
<accession>A0A368YIL3</accession>
<dbReference type="AlphaFoldDB" id="A0A368YIL3"/>
<dbReference type="SMART" id="SM00091">
    <property type="entry name" value="PAS"/>
    <property type="match status" value="1"/>
</dbReference>
<evidence type="ECO:0000256" key="5">
    <source>
        <dbReference type="ARBA" id="ARBA00022553"/>
    </source>
</evidence>
<dbReference type="NCBIfam" id="TIGR00229">
    <property type="entry name" value="sensory_box"/>
    <property type="match status" value="1"/>
</dbReference>
<gene>
    <name evidence="20" type="ORF">C7476_11536</name>
</gene>
<name>A0A368YIL3_9HYPH</name>
<dbReference type="InterPro" id="IPR035965">
    <property type="entry name" value="PAS-like_dom_sf"/>
</dbReference>
<organism evidence="20 21">
    <name type="scientific">Phyllobacterium bourgognense</name>
    <dbReference type="NCBI Taxonomy" id="314236"/>
    <lineage>
        <taxon>Bacteria</taxon>
        <taxon>Pseudomonadati</taxon>
        <taxon>Pseudomonadota</taxon>
        <taxon>Alphaproteobacteria</taxon>
        <taxon>Hyphomicrobiales</taxon>
        <taxon>Phyllobacteriaceae</taxon>
        <taxon>Phyllobacterium</taxon>
    </lineage>
</organism>
<feature type="region of interest" description="Disordered" evidence="17">
    <location>
        <begin position="1"/>
        <end position="29"/>
    </location>
</feature>
<dbReference type="Gene3D" id="3.30.565.10">
    <property type="entry name" value="Histidine kinase-like ATPase, C-terminal domain"/>
    <property type="match status" value="1"/>
</dbReference>
<keyword evidence="14" id="KW-0157">Chromophore</keyword>
<proteinExistence type="predicted"/>
<dbReference type="EMBL" id="QPJM01000015">
    <property type="protein sequence ID" value="RCW80071.1"/>
    <property type="molecule type" value="Genomic_DNA"/>
</dbReference>
<keyword evidence="5" id="KW-0597">Phosphoprotein</keyword>
<evidence type="ECO:0000256" key="15">
    <source>
        <dbReference type="ARBA" id="ARBA00023026"/>
    </source>
</evidence>
<evidence type="ECO:0000256" key="4">
    <source>
        <dbReference type="ARBA" id="ARBA00022543"/>
    </source>
</evidence>
<evidence type="ECO:0000256" key="16">
    <source>
        <dbReference type="ARBA" id="ARBA00023170"/>
    </source>
</evidence>
<dbReference type="InterPro" id="IPR000014">
    <property type="entry name" value="PAS"/>
</dbReference>
<dbReference type="SUPFAM" id="SSF55785">
    <property type="entry name" value="PYP-like sensor domain (PAS domain)"/>
    <property type="match status" value="1"/>
</dbReference>
<evidence type="ECO:0000259" key="19">
    <source>
        <dbReference type="PROSITE" id="PS50113"/>
    </source>
</evidence>
<dbReference type="Pfam" id="PF13426">
    <property type="entry name" value="PAS_9"/>
    <property type="match status" value="1"/>
</dbReference>
<evidence type="ECO:0000256" key="3">
    <source>
        <dbReference type="ARBA" id="ARBA00021740"/>
    </source>
</evidence>
<keyword evidence="13" id="KW-0067">ATP-binding</keyword>
<comment type="caution">
    <text evidence="20">The sequence shown here is derived from an EMBL/GenBank/DDBJ whole genome shotgun (WGS) entry which is preliminary data.</text>
</comment>
<evidence type="ECO:0000256" key="9">
    <source>
        <dbReference type="ARBA" id="ARBA00022679"/>
    </source>
</evidence>
<keyword evidence="12" id="KW-0418">Kinase</keyword>